<dbReference type="AlphaFoldDB" id="A0A164IJE3"/>
<dbReference type="InterPro" id="IPR001155">
    <property type="entry name" value="OxRdtase_FMN_N"/>
</dbReference>
<dbReference type="Pfam" id="PF00724">
    <property type="entry name" value="Oxidored_FMN"/>
    <property type="match status" value="1"/>
</dbReference>
<reference evidence="5 6" key="1">
    <citation type="submission" date="2016-04" db="EMBL/GenBank/DDBJ databases">
        <authorList>
            <person name="Evans L.H."/>
            <person name="Alamgir A."/>
            <person name="Owens N."/>
            <person name="Weber N.D."/>
            <person name="Virtaneva K."/>
            <person name="Barbian K."/>
            <person name="Babar A."/>
            <person name="Rosenke K."/>
        </authorList>
    </citation>
    <scope>NUCLEOTIDE SEQUENCE [LARGE SCALE GENOMIC DNA]</scope>
    <source>
        <strain evidence="5 6">IFM 0406</strain>
    </source>
</reference>
<proteinExistence type="inferred from homology"/>
<dbReference type="PANTHER" id="PTHR22893">
    <property type="entry name" value="NADH OXIDOREDUCTASE-RELATED"/>
    <property type="match status" value="1"/>
</dbReference>
<dbReference type="EMBL" id="LWGR01000020">
    <property type="protein sequence ID" value="KZM69505.1"/>
    <property type="molecule type" value="Genomic_DNA"/>
</dbReference>
<evidence type="ECO:0000256" key="1">
    <source>
        <dbReference type="ARBA" id="ARBA00001917"/>
    </source>
</evidence>
<evidence type="ECO:0000256" key="3">
    <source>
        <dbReference type="ARBA" id="ARBA00023002"/>
    </source>
</evidence>
<name>A0A164IJE3_9NOCA</name>
<sequence>MLLATDYRSRHLTLPNRVVMAPMTRLRSLSDGSPTADVADYYAQRASAGLIVTEGIWPHASGQSEAWVPGLETAAHVAAWRRVTEAVHAAGGRIVAQLMHGGRKGHPLARLDGSLPAGPSAVSDGDVLHLIDGGKAESLTPRAMTRAEIHAAVGHYAAAARNALDAGFDGVEIHAANSYLVHQFLADNTNLRDDEYGGSIANRMRFALEVTDAVVAEVGAHRTGIRLSPGNPQFGMRESDPAPLYRALVTELDRRELSYLHLTDNDDYPALADLRPRWRGTLIGNIGENRDATAAPAAEELLRSGRADLVSFGRAFIANPDLVDRIVHGHPLAPIREDLLYGRTAAGYSDYPTWQAAVARGSSAA</sequence>
<dbReference type="CDD" id="cd02933">
    <property type="entry name" value="OYE_like_FMN"/>
    <property type="match status" value="1"/>
</dbReference>
<gene>
    <name evidence="5" type="ORF">AWN90_08330</name>
</gene>
<evidence type="ECO:0000256" key="2">
    <source>
        <dbReference type="ARBA" id="ARBA00005979"/>
    </source>
</evidence>
<dbReference type="InterPro" id="IPR045247">
    <property type="entry name" value="Oye-like"/>
</dbReference>
<comment type="caution">
    <text evidence="5">The sequence shown here is derived from an EMBL/GenBank/DDBJ whole genome shotgun (WGS) entry which is preliminary data.</text>
</comment>
<dbReference type="OrthoDB" id="3169239at2"/>
<dbReference type="GO" id="GO:0010181">
    <property type="term" value="F:FMN binding"/>
    <property type="evidence" value="ECO:0007669"/>
    <property type="project" value="InterPro"/>
</dbReference>
<keyword evidence="3" id="KW-0560">Oxidoreductase</keyword>
<comment type="cofactor">
    <cofactor evidence="1">
        <name>FMN</name>
        <dbReference type="ChEBI" id="CHEBI:58210"/>
    </cofactor>
</comment>
<dbReference type="Gene3D" id="3.20.20.70">
    <property type="entry name" value="Aldolase class I"/>
    <property type="match status" value="1"/>
</dbReference>
<dbReference type="Proteomes" id="UP000076512">
    <property type="component" value="Unassembled WGS sequence"/>
</dbReference>
<keyword evidence="6" id="KW-1185">Reference proteome</keyword>
<comment type="similarity">
    <text evidence="2">Belongs to the NADH:flavin oxidoreductase/NADH oxidase family.</text>
</comment>
<dbReference type="PANTHER" id="PTHR22893:SF91">
    <property type="entry name" value="NADPH DEHYDROGENASE 2-RELATED"/>
    <property type="match status" value="1"/>
</dbReference>
<evidence type="ECO:0000313" key="5">
    <source>
        <dbReference type="EMBL" id="KZM69505.1"/>
    </source>
</evidence>
<dbReference type="GO" id="GO:0005829">
    <property type="term" value="C:cytosol"/>
    <property type="evidence" value="ECO:0007669"/>
    <property type="project" value="UniProtKB-ARBA"/>
</dbReference>
<dbReference type="FunFam" id="3.20.20.70:FF:000059">
    <property type="entry name" value="N-ethylmaleimide reductase, FMN-linked"/>
    <property type="match status" value="1"/>
</dbReference>
<dbReference type="SUPFAM" id="SSF51395">
    <property type="entry name" value="FMN-linked oxidoreductases"/>
    <property type="match status" value="1"/>
</dbReference>
<dbReference type="RefSeq" id="WP_067579142.1">
    <property type="nucleotide sequence ID" value="NZ_JABMCZ010000002.1"/>
</dbReference>
<protein>
    <submittedName>
        <fullName evidence="5">Alkene reductase</fullName>
    </submittedName>
</protein>
<organism evidence="5 6">
    <name type="scientific">Nocardia terpenica</name>
    <dbReference type="NCBI Taxonomy" id="455432"/>
    <lineage>
        <taxon>Bacteria</taxon>
        <taxon>Bacillati</taxon>
        <taxon>Actinomycetota</taxon>
        <taxon>Actinomycetes</taxon>
        <taxon>Mycobacteriales</taxon>
        <taxon>Nocardiaceae</taxon>
        <taxon>Nocardia</taxon>
    </lineage>
</organism>
<feature type="domain" description="NADH:flavin oxidoreductase/NADH oxidase N-terminal" evidence="4">
    <location>
        <begin position="12"/>
        <end position="331"/>
    </location>
</feature>
<dbReference type="GO" id="GO:0016628">
    <property type="term" value="F:oxidoreductase activity, acting on the CH-CH group of donors, NAD or NADP as acceptor"/>
    <property type="evidence" value="ECO:0007669"/>
    <property type="project" value="UniProtKB-ARBA"/>
</dbReference>
<accession>A0A164IJE3</accession>
<evidence type="ECO:0000259" key="4">
    <source>
        <dbReference type="Pfam" id="PF00724"/>
    </source>
</evidence>
<dbReference type="InterPro" id="IPR013785">
    <property type="entry name" value="Aldolase_TIM"/>
</dbReference>
<evidence type="ECO:0000313" key="6">
    <source>
        <dbReference type="Proteomes" id="UP000076512"/>
    </source>
</evidence>
<dbReference type="STRING" id="455432.AWN90_08330"/>